<dbReference type="EMBL" id="BKCG01000005">
    <property type="protein sequence ID" value="GER60021.1"/>
    <property type="molecule type" value="Genomic_DNA"/>
</dbReference>
<organism evidence="7 8">
    <name type="scientific">Patiriisocius marinus</name>
    <dbReference type="NCBI Taxonomy" id="1397112"/>
    <lineage>
        <taxon>Bacteria</taxon>
        <taxon>Pseudomonadati</taxon>
        <taxon>Bacteroidota</taxon>
        <taxon>Flavobacteriia</taxon>
        <taxon>Flavobacteriales</taxon>
        <taxon>Flavobacteriaceae</taxon>
        <taxon>Patiriisocius</taxon>
    </lineage>
</organism>
<keyword evidence="8" id="KW-1185">Reference proteome</keyword>
<feature type="transmembrane region" description="Helical" evidence="6">
    <location>
        <begin position="253"/>
        <end position="276"/>
    </location>
</feature>
<feature type="transmembrane region" description="Helical" evidence="6">
    <location>
        <begin position="179"/>
        <end position="196"/>
    </location>
</feature>
<comment type="caution">
    <text evidence="7">The sequence shown here is derived from an EMBL/GenBank/DDBJ whole genome shotgun (WGS) entry which is preliminary data.</text>
</comment>
<keyword evidence="3 6" id="KW-0812">Transmembrane</keyword>
<feature type="transmembrane region" description="Helical" evidence="6">
    <location>
        <begin position="334"/>
        <end position="355"/>
    </location>
</feature>
<reference evidence="7 8" key="1">
    <citation type="submission" date="2019-08" db="EMBL/GenBank/DDBJ databases">
        <title>Draft genome sequence of Ulvibacter marinus type strain NBRC 109484.</title>
        <authorList>
            <person name="Kawano K."/>
            <person name="Ushijima N."/>
            <person name="Kihara M."/>
            <person name="Itoh H."/>
        </authorList>
    </citation>
    <scope>NUCLEOTIDE SEQUENCE [LARGE SCALE GENOMIC DNA]</scope>
    <source>
        <strain evidence="7 8">NBRC 109484</strain>
    </source>
</reference>
<dbReference type="Proteomes" id="UP000326509">
    <property type="component" value="Unassembled WGS sequence"/>
</dbReference>
<feature type="transmembrane region" description="Helical" evidence="6">
    <location>
        <begin position="116"/>
        <end position="134"/>
    </location>
</feature>
<dbReference type="InterPro" id="IPR050833">
    <property type="entry name" value="Poly_Biosynth_Transport"/>
</dbReference>
<dbReference type="RefSeq" id="WP_151674475.1">
    <property type="nucleotide sequence ID" value="NZ_BKCG01000005.1"/>
</dbReference>
<dbReference type="AlphaFoldDB" id="A0A5J4J2L7"/>
<feature type="transmembrane region" description="Helical" evidence="6">
    <location>
        <begin position="296"/>
        <end position="314"/>
    </location>
</feature>
<evidence type="ECO:0000313" key="7">
    <source>
        <dbReference type="EMBL" id="GER60021.1"/>
    </source>
</evidence>
<dbReference type="OrthoDB" id="105016at2"/>
<feature type="transmembrane region" description="Helical" evidence="6">
    <location>
        <begin position="48"/>
        <end position="70"/>
    </location>
</feature>
<accession>A0A5J4J2L7</accession>
<dbReference type="GO" id="GO:0016853">
    <property type="term" value="F:isomerase activity"/>
    <property type="evidence" value="ECO:0007669"/>
    <property type="project" value="UniProtKB-KW"/>
</dbReference>
<evidence type="ECO:0000313" key="8">
    <source>
        <dbReference type="Proteomes" id="UP000326509"/>
    </source>
</evidence>
<evidence type="ECO:0000256" key="1">
    <source>
        <dbReference type="ARBA" id="ARBA00004651"/>
    </source>
</evidence>
<proteinExistence type="predicted"/>
<gene>
    <name evidence="7" type="ORF">ULMA_21290</name>
</gene>
<feature type="transmembrane region" description="Helical" evidence="6">
    <location>
        <begin position="362"/>
        <end position="381"/>
    </location>
</feature>
<evidence type="ECO:0000256" key="4">
    <source>
        <dbReference type="ARBA" id="ARBA00022989"/>
    </source>
</evidence>
<dbReference type="GO" id="GO:0005886">
    <property type="term" value="C:plasma membrane"/>
    <property type="evidence" value="ECO:0007669"/>
    <property type="project" value="UniProtKB-SubCell"/>
</dbReference>
<feature type="transmembrane region" description="Helical" evidence="6">
    <location>
        <begin position="387"/>
        <end position="408"/>
    </location>
</feature>
<evidence type="ECO:0000256" key="2">
    <source>
        <dbReference type="ARBA" id="ARBA00022475"/>
    </source>
</evidence>
<dbReference type="PANTHER" id="PTHR30250:SF26">
    <property type="entry name" value="PSMA PROTEIN"/>
    <property type="match status" value="1"/>
</dbReference>
<feature type="transmembrane region" description="Helical" evidence="6">
    <location>
        <begin position="155"/>
        <end position="173"/>
    </location>
</feature>
<dbReference type="PANTHER" id="PTHR30250">
    <property type="entry name" value="PST FAMILY PREDICTED COLANIC ACID TRANSPORTER"/>
    <property type="match status" value="1"/>
</dbReference>
<evidence type="ECO:0000256" key="5">
    <source>
        <dbReference type="ARBA" id="ARBA00023136"/>
    </source>
</evidence>
<name>A0A5J4J2L7_9FLAO</name>
<feature type="transmembrane region" description="Helical" evidence="6">
    <location>
        <begin position="17"/>
        <end position="36"/>
    </location>
</feature>
<sequence length="431" mass="48285">MLARVQNLSKFLTPEKVFIISAIVVNGGNYAYNLILGRILGPQQFADAAILVTLLLVVSFVAMTFQLVVAKGMAEHTDRNVSAFIKKAYRYALGFGIFVGALVVVFSKLLKDIFNTQSQVMFIIFGLAIPFYFLMSVNRGKLQGVKSFTKLAATYQLEMLSRFIITLVLLFFFNIDSSLAVSIAIAISFIAGIFPLQKKSFYIKSQLSISNVEQKLLIRFFIITACYELTQIICNNSDILLVKHFFPSYDAGLYASLALIGRVVYFVTWMFVMLLLPTVIAKRKEGENTVPVLIKYVTYISILAGGIVGFTFLFPTFSVTMLFGEDYIAIAPLLGWYALATSFFAVSNVFAYYFLSLDKYMPIIIASVLGIAQIILITLFHENLYQVVIMQVIAMCALLIGQLGYFFIGNIKTEKQLNRKLTSTHRYKNAA</sequence>
<feature type="transmembrane region" description="Helical" evidence="6">
    <location>
        <begin position="216"/>
        <end position="233"/>
    </location>
</feature>
<evidence type="ECO:0000256" key="6">
    <source>
        <dbReference type="SAM" id="Phobius"/>
    </source>
</evidence>
<feature type="transmembrane region" description="Helical" evidence="6">
    <location>
        <begin position="91"/>
        <end position="110"/>
    </location>
</feature>
<protein>
    <submittedName>
        <fullName evidence="7">Sugar isomerase</fullName>
    </submittedName>
</protein>
<comment type="subcellular location">
    <subcellularLocation>
        <location evidence="1">Cell membrane</location>
        <topology evidence="1">Multi-pass membrane protein</topology>
    </subcellularLocation>
</comment>
<keyword evidence="7" id="KW-0413">Isomerase</keyword>
<evidence type="ECO:0000256" key="3">
    <source>
        <dbReference type="ARBA" id="ARBA00022692"/>
    </source>
</evidence>
<keyword evidence="5 6" id="KW-0472">Membrane</keyword>
<keyword evidence="4 6" id="KW-1133">Transmembrane helix</keyword>
<keyword evidence="2" id="KW-1003">Cell membrane</keyword>